<dbReference type="InterPro" id="IPR051147">
    <property type="entry name" value="CFAP_domain-containing"/>
</dbReference>
<organism evidence="5 6">
    <name type="scientific">Takifugu flavidus</name>
    <name type="common">sansaifugu</name>
    <dbReference type="NCBI Taxonomy" id="433684"/>
    <lineage>
        <taxon>Eukaryota</taxon>
        <taxon>Metazoa</taxon>
        <taxon>Chordata</taxon>
        <taxon>Craniata</taxon>
        <taxon>Vertebrata</taxon>
        <taxon>Euteleostomi</taxon>
        <taxon>Actinopterygii</taxon>
        <taxon>Neopterygii</taxon>
        <taxon>Teleostei</taxon>
        <taxon>Neoteleostei</taxon>
        <taxon>Acanthomorphata</taxon>
        <taxon>Eupercaria</taxon>
        <taxon>Tetraodontiformes</taxon>
        <taxon>Tetradontoidea</taxon>
        <taxon>Tetraodontidae</taxon>
        <taxon>Takifugu</taxon>
    </lineage>
</organism>
<feature type="region of interest" description="Disordered" evidence="3">
    <location>
        <begin position="339"/>
        <end position="370"/>
    </location>
</feature>
<evidence type="ECO:0000256" key="2">
    <source>
        <dbReference type="SAM" id="Coils"/>
    </source>
</evidence>
<accession>A0A5C6NXA2</accession>
<keyword evidence="6" id="KW-1185">Reference proteome</keyword>
<evidence type="ECO:0000313" key="5">
    <source>
        <dbReference type="EMBL" id="TWW72114.1"/>
    </source>
</evidence>
<evidence type="ECO:0000256" key="3">
    <source>
        <dbReference type="SAM" id="MobiDB-lite"/>
    </source>
</evidence>
<evidence type="ECO:0000259" key="4">
    <source>
        <dbReference type="Pfam" id="PF13863"/>
    </source>
</evidence>
<feature type="compositionally biased region" description="Polar residues" evidence="3">
    <location>
        <begin position="361"/>
        <end position="370"/>
    </location>
</feature>
<dbReference type="Pfam" id="PF13863">
    <property type="entry name" value="DUF4200"/>
    <property type="match status" value="1"/>
</dbReference>
<dbReference type="AlphaFoldDB" id="A0A5C6NXA2"/>
<keyword evidence="1 2" id="KW-0175">Coiled coil</keyword>
<dbReference type="GO" id="GO:0005856">
    <property type="term" value="C:cytoskeleton"/>
    <property type="evidence" value="ECO:0007669"/>
    <property type="project" value="UniProtKB-ARBA"/>
</dbReference>
<dbReference type="Proteomes" id="UP000324091">
    <property type="component" value="Chromosome 16"/>
</dbReference>
<evidence type="ECO:0000313" key="6">
    <source>
        <dbReference type="Proteomes" id="UP000324091"/>
    </source>
</evidence>
<feature type="coiled-coil region" evidence="2">
    <location>
        <begin position="207"/>
        <end position="273"/>
    </location>
</feature>
<comment type="caution">
    <text evidence="5">The sequence shown here is derived from an EMBL/GenBank/DDBJ whole genome shotgun (WGS) entry which is preliminary data.</text>
</comment>
<dbReference type="PANTHER" id="PTHR21683:SF18">
    <property type="entry name" value="COILED-COIL DOMAIN-CONTAINING PROTEIN 42 HOMOLOG"/>
    <property type="match status" value="1"/>
</dbReference>
<proteinExistence type="predicted"/>
<feature type="domain" description="DUF4200" evidence="4">
    <location>
        <begin position="68"/>
        <end position="184"/>
    </location>
</feature>
<dbReference type="EMBL" id="RHFK02000008">
    <property type="protein sequence ID" value="TWW72114.1"/>
    <property type="molecule type" value="Genomic_DNA"/>
</dbReference>
<sequence length="370" mass="43120">MASCPLPILESGDPRLELTLHNSVRNVFVTQSDVRHEQKEKVKYIPVVKESSSRVLEAGVNTLQRTLLLKKKAELDQVDEQLSRKRDEFTSRMEDLANKRSELKLKQQQNRETVMKFEKFVADNEAKRNRALKKYEAAQEENISKQSEIEELTEELKLLKIRQQVLKEKIGKYKIYEDYLLKTLDYFPSSYLDHGSQPSVMSIIRRHEALSVTNRELRKRLGHAEEEVEQGSQQLQSMKREHNVKKLMGIKELSELQSELDSLKEENKQMEDKLLMQHGLSRDKVEEVGRLLMGINNLAEQCYLTAHGPLQNMTVLSMMDMVKEYVTDKSETEKRARRLMELESAETSRTAPTEKKRESIKNNSNKQIRS</sequence>
<gene>
    <name evidence="5" type="ORF">D4764_16G0006110</name>
</gene>
<feature type="coiled-coil region" evidence="2">
    <location>
        <begin position="68"/>
        <end position="169"/>
    </location>
</feature>
<dbReference type="InterPro" id="IPR025252">
    <property type="entry name" value="DUF4200"/>
</dbReference>
<protein>
    <submittedName>
        <fullName evidence="5">Coiled-coil domain-containing protein 42-like protein</fullName>
    </submittedName>
</protein>
<evidence type="ECO:0000256" key="1">
    <source>
        <dbReference type="ARBA" id="ARBA00023054"/>
    </source>
</evidence>
<name>A0A5C6NXA2_9TELE</name>
<reference evidence="5 6" key="1">
    <citation type="submission" date="2019-04" db="EMBL/GenBank/DDBJ databases">
        <title>Chromosome genome assembly for Takifugu flavidus.</title>
        <authorList>
            <person name="Xiao S."/>
        </authorList>
    </citation>
    <scope>NUCLEOTIDE SEQUENCE [LARGE SCALE GENOMIC DNA]</scope>
    <source>
        <strain evidence="5">HTHZ2018</strain>
        <tissue evidence="5">Muscle</tissue>
    </source>
</reference>
<dbReference type="PANTHER" id="PTHR21683">
    <property type="entry name" value="COILED-COIL DOMAIN-CONTAINING PROTEIN 42 LIKE-2-LIKE-RELATED"/>
    <property type="match status" value="1"/>
</dbReference>